<feature type="domain" description="NAD(P)-binding" evidence="1">
    <location>
        <begin position="11"/>
        <end position="202"/>
    </location>
</feature>
<evidence type="ECO:0000313" key="3">
    <source>
        <dbReference type="Proteomes" id="UP001500166"/>
    </source>
</evidence>
<dbReference type="RefSeq" id="WP_344225352.1">
    <property type="nucleotide sequence ID" value="NZ_BAAAQA010000033.1"/>
</dbReference>
<dbReference type="Proteomes" id="UP001500166">
    <property type="component" value="Unassembled WGS sequence"/>
</dbReference>
<protein>
    <submittedName>
        <fullName evidence="2">NAD-dependent epimerase/dehydratase family protein</fullName>
    </submittedName>
</protein>
<sequence>MTQHVLLAGCGDLGTALGQRLVERGWHATGVRRRPDHLPAEISPFALDLTDPGTVALPSVDAVVITLTADGRDAEAYERTYLGALRGLHRALRAGSNSGESLPKRVVLVSSTGVLGGGDGEVVTEETPSSPERDTARVLLAAEELAAELFPGLVIVRPAGIYGPGRTSLIDRVRRGDALAHDRMTNRIHRDDLVTVLQTVLELPEPPALLHAVDTEPAVLGDVATHIAGLLGVPVPPDSSASSEGGPRGKVLDASLMHGFVGELQYPTYREGYDALLSSEDSA</sequence>
<keyword evidence="3" id="KW-1185">Reference proteome</keyword>
<dbReference type="SUPFAM" id="SSF51735">
    <property type="entry name" value="NAD(P)-binding Rossmann-fold domains"/>
    <property type="match status" value="1"/>
</dbReference>
<gene>
    <name evidence="2" type="ORF">GCM10009824_25050</name>
</gene>
<dbReference type="InterPro" id="IPR051783">
    <property type="entry name" value="NAD(P)-dependent_oxidoreduct"/>
</dbReference>
<evidence type="ECO:0000313" key="2">
    <source>
        <dbReference type="EMBL" id="GAA2122210.1"/>
    </source>
</evidence>
<dbReference type="EMBL" id="BAAAQA010000033">
    <property type="protein sequence ID" value="GAA2122210.1"/>
    <property type="molecule type" value="Genomic_DNA"/>
</dbReference>
<dbReference type="PANTHER" id="PTHR48079:SF6">
    <property type="entry name" value="NAD(P)-BINDING DOMAIN-CONTAINING PROTEIN-RELATED"/>
    <property type="match status" value="1"/>
</dbReference>
<accession>A0ABN2Y508</accession>
<comment type="caution">
    <text evidence="2">The sequence shown here is derived from an EMBL/GenBank/DDBJ whole genome shotgun (WGS) entry which is preliminary data.</text>
</comment>
<reference evidence="2 3" key="1">
    <citation type="journal article" date="2019" name="Int. J. Syst. Evol. Microbiol.">
        <title>The Global Catalogue of Microorganisms (GCM) 10K type strain sequencing project: providing services to taxonomists for standard genome sequencing and annotation.</title>
        <authorList>
            <consortium name="The Broad Institute Genomics Platform"/>
            <consortium name="The Broad Institute Genome Sequencing Center for Infectious Disease"/>
            <person name="Wu L."/>
            <person name="Ma J."/>
        </authorList>
    </citation>
    <scope>NUCLEOTIDE SEQUENCE [LARGE SCALE GENOMIC DNA]</scope>
    <source>
        <strain evidence="2 3">JCM 15914</strain>
    </source>
</reference>
<organism evidence="2 3">
    <name type="scientific">Kocuria atrinae</name>
    <dbReference type="NCBI Taxonomy" id="592377"/>
    <lineage>
        <taxon>Bacteria</taxon>
        <taxon>Bacillati</taxon>
        <taxon>Actinomycetota</taxon>
        <taxon>Actinomycetes</taxon>
        <taxon>Micrococcales</taxon>
        <taxon>Micrococcaceae</taxon>
        <taxon>Kocuria</taxon>
    </lineage>
</organism>
<dbReference type="PANTHER" id="PTHR48079">
    <property type="entry name" value="PROTEIN YEEZ"/>
    <property type="match status" value="1"/>
</dbReference>
<dbReference type="InterPro" id="IPR016040">
    <property type="entry name" value="NAD(P)-bd_dom"/>
</dbReference>
<evidence type="ECO:0000259" key="1">
    <source>
        <dbReference type="Pfam" id="PF13460"/>
    </source>
</evidence>
<dbReference type="InterPro" id="IPR036291">
    <property type="entry name" value="NAD(P)-bd_dom_sf"/>
</dbReference>
<dbReference type="Pfam" id="PF13460">
    <property type="entry name" value="NAD_binding_10"/>
    <property type="match status" value="1"/>
</dbReference>
<dbReference type="Gene3D" id="3.40.50.720">
    <property type="entry name" value="NAD(P)-binding Rossmann-like Domain"/>
    <property type="match status" value="1"/>
</dbReference>
<proteinExistence type="predicted"/>
<name>A0ABN2Y508_9MICC</name>